<dbReference type="InterPro" id="IPR003437">
    <property type="entry name" value="GcvP"/>
</dbReference>
<evidence type="ECO:0000259" key="9">
    <source>
        <dbReference type="Pfam" id="PF02347"/>
    </source>
</evidence>
<dbReference type="EMBL" id="JADEWN010000027">
    <property type="protein sequence ID" value="MBE9191116.1"/>
    <property type="molecule type" value="Genomic_DNA"/>
</dbReference>
<feature type="domain" description="Glycine cleavage system P-protein N-terminal" evidence="9">
    <location>
        <begin position="492"/>
        <end position="750"/>
    </location>
</feature>
<feature type="domain" description="Glycine dehydrogenase C-terminal" evidence="10">
    <location>
        <begin position="790"/>
        <end position="911"/>
    </location>
</feature>
<evidence type="ECO:0000256" key="3">
    <source>
        <dbReference type="ARBA" id="ARBA00010756"/>
    </source>
</evidence>
<keyword evidence="5 8" id="KW-0663">Pyridoxal phosphate</keyword>
<dbReference type="InterPro" id="IPR015422">
    <property type="entry name" value="PyrdxlP-dep_Trfase_small"/>
</dbReference>
<name>A0ABR9US51_9CHRO</name>
<dbReference type="Pfam" id="PF02347">
    <property type="entry name" value="GDC-P"/>
    <property type="match status" value="2"/>
</dbReference>
<accession>A0ABR9US51</accession>
<keyword evidence="12" id="KW-1185">Reference proteome</keyword>
<evidence type="ECO:0000313" key="12">
    <source>
        <dbReference type="Proteomes" id="UP000651156"/>
    </source>
</evidence>
<comment type="caution">
    <text evidence="11">The sequence shown here is derived from an EMBL/GenBank/DDBJ whole genome shotgun (WGS) entry which is preliminary data.</text>
</comment>
<organism evidence="11 12">
    <name type="scientific">Gloeocapsopsis crepidinum LEGE 06123</name>
    <dbReference type="NCBI Taxonomy" id="588587"/>
    <lineage>
        <taxon>Bacteria</taxon>
        <taxon>Bacillati</taxon>
        <taxon>Cyanobacteriota</taxon>
        <taxon>Cyanophyceae</taxon>
        <taxon>Oscillatoriophycideae</taxon>
        <taxon>Chroococcales</taxon>
        <taxon>Chroococcaceae</taxon>
        <taxon>Gloeocapsopsis</taxon>
    </lineage>
</organism>
<dbReference type="InterPro" id="IPR015424">
    <property type="entry name" value="PyrdxlP-dep_Trfase"/>
</dbReference>
<dbReference type="GO" id="GO:0004375">
    <property type="term" value="F:glycine dehydrogenase (decarboxylating) activity"/>
    <property type="evidence" value="ECO:0007669"/>
    <property type="project" value="UniProtKB-EC"/>
</dbReference>
<dbReference type="PANTHER" id="PTHR11773:SF1">
    <property type="entry name" value="GLYCINE DEHYDROGENASE (DECARBOXYLATING), MITOCHONDRIAL"/>
    <property type="match status" value="1"/>
</dbReference>
<dbReference type="Proteomes" id="UP000651156">
    <property type="component" value="Unassembled WGS sequence"/>
</dbReference>
<dbReference type="CDD" id="cd00613">
    <property type="entry name" value="GDC-P"/>
    <property type="match status" value="2"/>
</dbReference>
<evidence type="ECO:0000256" key="6">
    <source>
        <dbReference type="ARBA" id="ARBA00023002"/>
    </source>
</evidence>
<comment type="subunit">
    <text evidence="4 8">The glycine cleavage system is composed of four proteins: P, T, L and H.</text>
</comment>
<evidence type="ECO:0000259" key="10">
    <source>
        <dbReference type="Pfam" id="PF21478"/>
    </source>
</evidence>
<dbReference type="InterPro" id="IPR015421">
    <property type="entry name" value="PyrdxlP-dep_Trfase_major"/>
</dbReference>
<evidence type="ECO:0000256" key="8">
    <source>
        <dbReference type="HAMAP-Rule" id="MF_00711"/>
    </source>
</evidence>
<dbReference type="InterPro" id="IPR049316">
    <property type="entry name" value="GDC-P_C"/>
</dbReference>
<dbReference type="InterPro" id="IPR020581">
    <property type="entry name" value="GDC_P"/>
</dbReference>
<dbReference type="Pfam" id="PF21478">
    <property type="entry name" value="GcvP2_C"/>
    <property type="match status" value="1"/>
</dbReference>
<feature type="modified residue" description="N6-(pyridoxal phosphate)lysine" evidence="8">
    <location>
        <position position="718"/>
    </location>
</feature>
<dbReference type="HAMAP" id="MF_00711">
    <property type="entry name" value="GcvP"/>
    <property type="match status" value="1"/>
</dbReference>
<dbReference type="PANTHER" id="PTHR11773">
    <property type="entry name" value="GLYCINE DEHYDROGENASE, DECARBOXYLATING"/>
    <property type="match status" value="1"/>
</dbReference>
<reference evidence="11 12" key="1">
    <citation type="submission" date="2020-10" db="EMBL/GenBank/DDBJ databases">
        <authorList>
            <person name="Castelo-Branco R."/>
            <person name="Eusebio N."/>
            <person name="Adriana R."/>
            <person name="Vieira A."/>
            <person name="Brugerolle De Fraissinette N."/>
            <person name="Rezende De Castro R."/>
            <person name="Schneider M.P."/>
            <person name="Vasconcelos V."/>
            <person name="Leao P.N."/>
        </authorList>
    </citation>
    <scope>NUCLEOTIDE SEQUENCE [LARGE SCALE GENOMIC DNA]</scope>
    <source>
        <strain evidence="11 12">LEGE 06123</strain>
    </source>
</reference>
<sequence length="971" mass="106462">MVAYSSSTGSIRQQLVEEAQESFSFAQRHIGSKPEEIQQMLDELGLATLDALIDQTVPQAIRLNRSLQLEPAQSEYAALAKLKEIASKNQVFRSFIGMGYHDCITPPVIQRNILENPGWYTAYTPYQPEISQGRLEALLNFQTMIIDLTSLEIANASLLDEATAAAEAMAMSYGLCKQKANTFFVSQDCHPQTIAVVETRAVPLGIKIVVGDHQTFTWDDSVFGALLQYPASDGIIYDYRSFVEQAHTVGALITVAADLLSLCLLTPPGEFGADIAIGSTQRFGVPLGYGGPHAAYFATKEQYKRQVPGRIVGVSKDIHGKPALRLALQTREQHIRREKATSNICTAQVLLAVMASMYAVYHGSQGLKNIAQRVHQLTALLAEGLKHLGYTVSSEHYFDTLRVNLEPERVAEIIEAALAQQINLRTINESAVAISLDETTTEAELYDLWQIFAGSEVSFTLEELATPQSAFESIKPFSRTSRYLTHPVFNSYHAETEMLRYIYRLQAKDLSLTTSMIPLGSCTMKLNATTEMLPISWWEFCKIHPFAPLSQTRGYQILFAQLEQALAEITGFAGISLQPNAGAQGEYAGLLVIRQYHESRGEAHRNVCLIPESAHGTNPASAVMAGMKVVAIACDKQGNIDINDLQAKAEKHSHELAALMVTYPSTHGVFEAQIKDICAIIHAHGGQVYMDGANMNAQVGICRPGDYGADVCHLNLHKTFCIPHGGGGPGMGPIGVAAHLVAFLPGHAVVEIGDEQSIGAIAAAPWGSASILPISWMYITLMGAAGLTQATKVAILNANYIAHRLEPYYPVLYKGKSGLVAHECILDLRSLKKSAGIEVDDIAKRLMDYGFHAPTVSWPVAGTMMVEPTESESKAELDRFCEAMIQIRQEIAEIEAGKVDMHDNVLKNAPHTADTLIASDWQHPYSREQAAYPTPQTREHKFWTTVGRIDNAYGDRNFVCSCLPMEAYSEE</sequence>
<dbReference type="NCBIfam" id="NF003346">
    <property type="entry name" value="PRK04366.1"/>
    <property type="match status" value="1"/>
</dbReference>
<dbReference type="Gene3D" id="3.40.640.10">
    <property type="entry name" value="Type I PLP-dependent aspartate aminotransferase-like (Major domain)"/>
    <property type="match status" value="2"/>
</dbReference>
<keyword evidence="6 8" id="KW-0560">Oxidoreductase</keyword>
<comment type="catalytic activity">
    <reaction evidence="7 8">
        <text>N(6)-[(R)-lipoyl]-L-lysyl-[glycine-cleavage complex H protein] + glycine + H(+) = N(6)-[(R)-S(8)-aminomethyldihydrolipoyl]-L-lysyl-[glycine-cleavage complex H protein] + CO2</text>
        <dbReference type="Rhea" id="RHEA:24304"/>
        <dbReference type="Rhea" id="RHEA-COMP:10494"/>
        <dbReference type="Rhea" id="RHEA-COMP:10495"/>
        <dbReference type="ChEBI" id="CHEBI:15378"/>
        <dbReference type="ChEBI" id="CHEBI:16526"/>
        <dbReference type="ChEBI" id="CHEBI:57305"/>
        <dbReference type="ChEBI" id="CHEBI:83099"/>
        <dbReference type="ChEBI" id="CHEBI:83143"/>
        <dbReference type="EC" id="1.4.4.2"/>
    </reaction>
</comment>
<dbReference type="EC" id="1.4.4.2" evidence="8"/>
<comment type="similarity">
    <text evidence="3 8">Belongs to the GcvP family.</text>
</comment>
<evidence type="ECO:0000256" key="7">
    <source>
        <dbReference type="ARBA" id="ARBA00049026"/>
    </source>
</evidence>
<feature type="domain" description="Glycine cleavage system P-protein N-terminal" evidence="9">
    <location>
        <begin position="27"/>
        <end position="452"/>
    </location>
</feature>
<comment type="cofactor">
    <cofactor evidence="1 8">
        <name>pyridoxal 5'-phosphate</name>
        <dbReference type="ChEBI" id="CHEBI:597326"/>
    </cofactor>
</comment>
<dbReference type="NCBIfam" id="TIGR00461">
    <property type="entry name" value="gcvP"/>
    <property type="match status" value="1"/>
</dbReference>
<evidence type="ECO:0000256" key="2">
    <source>
        <dbReference type="ARBA" id="ARBA00003788"/>
    </source>
</evidence>
<comment type="function">
    <text evidence="2 8">The glycine cleavage system catalyzes the degradation of glycine. The P protein binds the alpha-amino group of glycine through its pyridoxal phosphate cofactor; CO(2) is released and the remaining methylamine moiety is then transferred to the lipoamide cofactor of the H protein.</text>
</comment>
<proteinExistence type="inferred from homology"/>
<evidence type="ECO:0000256" key="4">
    <source>
        <dbReference type="ARBA" id="ARBA00011690"/>
    </source>
</evidence>
<evidence type="ECO:0000313" key="11">
    <source>
        <dbReference type="EMBL" id="MBE9191116.1"/>
    </source>
</evidence>
<evidence type="ECO:0000256" key="1">
    <source>
        <dbReference type="ARBA" id="ARBA00001933"/>
    </source>
</evidence>
<dbReference type="Gene3D" id="3.90.1150.10">
    <property type="entry name" value="Aspartate Aminotransferase, domain 1"/>
    <property type="match status" value="2"/>
</dbReference>
<evidence type="ECO:0000256" key="5">
    <source>
        <dbReference type="ARBA" id="ARBA00022898"/>
    </source>
</evidence>
<dbReference type="SUPFAM" id="SSF53383">
    <property type="entry name" value="PLP-dependent transferases"/>
    <property type="match status" value="2"/>
</dbReference>
<gene>
    <name evidence="8 11" type="primary">gcvP</name>
    <name evidence="11" type="ORF">IQ230_12275</name>
</gene>
<protein>
    <recommendedName>
        <fullName evidence="8">Glycine dehydrogenase (decarboxylating)</fullName>
        <ecNumber evidence="8">1.4.4.2</ecNumber>
    </recommendedName>
    <alternativeName>
        <fullName evidence="8">Glycine cleavage system P-protein</fullName>
    </alternativeName>
    <alternativeName>
        <fullName evidence="8">Glycine decarboxylase</fullName>
    </alternativeName>
    <alternativeName>
        <fullName evidence="8">Glycine dehydrogenase (aminomethyl-transferring)</fullName>
    </alternativeName>
</protein>
<dbReference type="InterPro" id="IPR049315">
    <property type="entry name" value="GDC-P_N"/>
</dbReference>